<keyword evidence="3" id="KW-1185">Reference proteome</keyword>
<dbReference type="InterPro" id="IPR001715">
    <property type="entry name" value="CH_dom"/>
</dbReference>
<dbReference type="PROSITE" id="PS50021">
    <property type="entry name" value="CH"/>
    <property type="match status" value="1"/>
</dbReference>
<dbReference type="InterPro" id="IPR036872">
    <property type="entry name" value="CH_dom_sf"/>
</dbReference>
<evidence type="ECO:0000313" key="3">
    <source>
        <dbReference type="Proteomes" id="UP000694865"/>
    </source>
</evidence>
<feature type="domain" description="Calponin-homology (CH)" evidence="2">
    <location>
        <begin position="2"/>
        <end position="106"/>
    </location>
</feature>
<dbReference type="RefSeq" id="XP_002735132.1">
    <property type="nucleotide sequence ID" value="XM_002735086.2"/>
</dbReference>
<dbReference type="Gene3D" id="1.10.418.10">
    <property type="entry name" value="Calponin-like domain"/>
    <property type="match status" value="1"/>
</dbReference>
<dbReference type="GeneID" id="100368576"/>
<accession>A0ABM0GQL0</accession>
<dbReference type="PANTHER" id="PTHR12509">
    <property type="entry name" value="SPERMATOGENESIS-ASSOCIATED 4-RELATED"/>
    <property type="match status" value="1"/>
</dbReference>
<feature type="compositionally biased region" description="Basic and acidic residues" evidence="1">
    <location>
        <begin position="273"/>
        <end position="282"/>
    </location>
</feature>
<protein>
    <submittedName>
        <fullName evidence="4">Spermatogenesis-associated protein 4-like</fullName>
    </submittedName>
</protein>
<evidence type="ECO:0000259" key="2">
    <source>
        <dbReference type="PROSITE" id="PS50021"/>
    </source>
</evidence>
<proteinExistence type="predicted"/>
<dbReference type="InterPro" id="IPR010441">
    <property type="entry name" value="CH_2"/>
</dbReference>
<dbReference type="PANTHER" id="PTHR12509:SF8">
    <property type="entry name" value="SPERMATOGENESIS-ASSOCIATED PROTEIN 4"/>
    <property type="match status" value="1"/>
</dbReference>
<dbReference type="Proteomes" id="UP000694865">
    <property type="component" value="Unplaced"/>
</dbReference>
<organism evidence="3 4">
    <name type="scientific">Saccoglossus kowalevskii</name>
    <name type="common">Acorn worm</name>
    <dbReference type="NCBI Taxonomy" id="10224"/>
    <lineage>
        <taxon>Eukaryota</taxon>
        <taxon>Metazoa</taxon>
        <taxon>Hemichordata</taxon>
        <taxon>Enteropneusta</taxon>
        <taxon>Harrimaniidae</taxon>
        <taxon>Saccoglossus</taxon>
    </lineage>
</organism>
<evidence type="ECO:0000256" key="1">
    <source>
        <dbReference type="SAM" id="MobiDB-lite"/>
    </source>
</evidence>
<feature type="compositionally biased region" description="Low complexity" evidence="1">
    <location>
        <begin position="261"/>
        <end position="272"/>
    </location>
</feature>
<dbReference type="SUPFAM" id="SSF47576">
    <property type="entry name" value="Calponin-homology domain, CH-domain"/>
    <property type="match status" value="1"/>
</dbReference>
<feature type="region of interest" description="Disordered" evidence="1">
    <location>
        <begin position="189"/>
        <end position="282"/>
    </location>
</feature>
<gene>
    <name evidence="4" type="primary">LOC100368576</name>
</gene>
<reference evidence="4" key="1">
    <citation type="submission" date="2025-08" db="UniProtKB">
        <authorList>
            <consortium name="RefSeq"/>
        </authorList>
    </citation>
    <scope>IDENTIFICATION</scope>
    <source>
        <tissue evidence="4">Testes</tissue>
    </source>
</reference>
<evidence type="ECO:0000313" key="4">
    <source>
        <dbReference type="RefSeq" id="XP_002735132.1"/>
    </source>
</evidence>
<name>A0ABM0GQL0_SACKO</name>
<dbReference type="Pfam" id="PF06294">
    <property type="entry name" value="CH_2"/>
    <property type="match status" value="1"/>
</dbReference>
<dbReference type="InterPro" id="IPR052111">
    <property type="entry name" value="Spermatogenesis_Ciliary_MAP"/>
</dbReference>
<sequence length="282" mass="32780">MSLLPREVLKWLQSLDLSFPVRNVRRDFSNGFLIAEIFSWYFQQDIQMHSYDNGKSLPTKLGNWSQLERFFKREGLDIPHELVDGTIHCKPDAAELLVQLIYTKLTNRTIKRVQLDHEIDFTDRAYQVKLPLHARSTASQSVKNNLKITEFSTEPNLITCQQKAQNIIDRHIQHRREERYEEPERFDMKPTLGQMSPRKVPPPTNYSEEDAECKDAVKPAQLIKKPTPTPPTKARVSEPPSREHSMVQFKEINVKQLDQNSQHSMRLSASSSRESRPALEGY</sequence>